<proteinExistence type="predicted"/>
<dbReference type="RefSeq" id="WP_143159277.1">
    <property type="nucleotide sequence ID" value="NZ_FRAW01000002.1"/>
</dbReference>
<keyword evidence="2" id="KW-1185">Reference proteome</keyword>
<accession>A0A1M6Q9B6</accession>
<dbReference type="EMBL" id="FRAW01000002">
    <property type="protein sequence ID" value="SHK16884.1"/>
    <property type="molecule type" value="Genomic_DNA"/>
</dbReference>
<sequence length="361" mass="41479">MKENMEYAFPIMENFWAVDLFVLAISCKLVRFFTTLFKDLLAYIFPVISNLELQRILCGIEGYLMVKILNKHCLNKLLAVAALMMTCVGMWGCSEDRVHWNEGFTGAEIVGFVDDSLVMVGSYQLRTESHEGTFEPYWDVVESGHERLCVYNYRVQEDGPRWCDTLGEYNMTNAFRGQMTDSIIWGGDMPNSIRLWKVGETQHQIKLKKIIEGCSDEFGIASVKQWLDGKFIARSDNSLNVSDYGCQYAVLDTIAGTLTFKRLSDDLEWIKECDDVRAWDDDVYCSVPGEHPLEGHILKNNTDTLSAPLIFSRGIFWGEMIELRASICRLNTKEISCLDTAYTWREPLQFYRNDNVVVELE</sequence>
<organism evidence="1 2">
    <name type="scientific">Fibrobacter intestinalis</name>
    <dbReference type="NCBI Taxonomy" id="28122"/>
    <lineage>
        <taxon>Bacteria</taxon>
        <taxon>Pseudomonadati</taxon>
        <taxon>Fibrobacterota</taxon>
        <taxon>Fibrobacteria</taxon>
        <taxon>Fibrobacterales</taxon>
        <taxon>Fibrobacteraceae</taxon>
        <taxon>Fibrobacter</taxon>
    </lineage>
</organism>
<name>A0A1M6Q9B6_9BACT</name>
<dbReference type="Proteomes" id="UP000184275">
    <property type="component" value="Unassembled WGS sequence"/>
</dbReference>
<evidence type="ECO:0000313" key="1">
    <source>
        <dbReference type="EMBL" id="SHK16884.1"/>
    </source>
</evidence>
<gene>
    <name evidence="1" type="ORF">SAMN05720469_1025</name>
</gene>
<evidence type="ECO:0000313" key="2">
    <source>
        <dbReference type="Proteomes" id="UP000184275"/>
    </source>
</evidence>
<protein>
    <submittedName>
        <fullName evidence="1">Uncharacterized protein</fullName>
    </submittedName>
</protein>
<dbReference type="AlphaFoldDB" id="A0A1M6Q9B6"/>
<reference evidence="2" key="1">
    <citation type="submission" date="2016-11" db="EMBL/GenBank/DDBJ databases">
        <authorList>
            <person name="Varghese N."/>
            <person name="Submissions S."/>
        </authorList>
    </citation>
    <scope>NUCLEOTIDE SEQUENCE [LARGE SCALE GENOMIC DNA]</scope>
    <source>
        <strain evidence="2">UWOS</strain>
    </source>
</reference>